<name>A0A926Y006_9BACT</name>
<dbReference type="PANTHER" id="PTHR43762">
    <property type="entry name" value="L-GULONOLACTONE OXIDASE"/>
    <property type="match status" value="1"/>
</dbReference>
<keyword evidence="3" id="KW-1185">Reference proteome</keyword>
<gene>
    <name evidence="2" type="ORF">IC229_25765</name>
</gene>
<dbReference type="InterPro" id="IPR036318">
    <property type="entry name" value="FAD-bd_PCMH-like_sf"/>
</dbReference>
<dbReference type="InterPro" id="IPR016169">
    <property type="entry name" value="FAD-bd_PCMH_sub2"/>
</dbReference>
<sequence length="554" mass="60781">MSLPNGIQQLAVSSLTNRHENYTQPLTANASFKLTIPSGMPDSKSEYRQTTANFQWLIQHAIDNNLRLRAIGKNWSFTKVGVTNGGMIDTDALMQTFAIRSSSVAPAYLNAGKSADNLFFTECGTTIHILEQLLEARNKSIRASGASNGQTIAGATSTGTHGAAFDSGSVHDTIVGLHIVCGPNRHVWLERKSYPVAGKPFTDLLEVTDVIRDDDLFNAAVVSFGSFGFIHGVMLEIADLFWLKSYSINSVAYNSALKQAMTDCDFSGITTALNLPPATSDAAPYHFQIIANPHQFDVTGNDMARGPFVRILYKHLTKPIGAIPPPPKSGFTYGDDTMGLIQTLLDKLTPSKLVPSLVNALYPQAIENTNGWVGTMSDFFGNTNIRGKASSAAIGLDAKDSPQVLEEMIALNNKRGRAYPGIMAMRWVKQTPATLGFTRFPITCVLELDGIESELTRKFVERAWNRLDELNIPFTMHWGKVNFGLTADRVRKMYTDAKVDAWLTARQQLLDAPARAVFTNEFMENCALDQDDKKPFQQGGGCMPLLRVIAYIPL</sequence>
<dbReference type="PANTHER" id="PTHR43762:SF1">
    <property type="entry name" value="D-ARABINONO-1,4-LACTONE OXIDASE"/>
    <property type="match status" value="1"/>
</dbReference>
<dbReference type="RefSeq" id="WP_190890374.1">
    <property type="nucleotide sequence ID" value="NZ_JACWZY010000028.1"/>
</dbReference>
<reference evidence="2" key="1">
    <citation type="submission" date="2020-09" db="EMBL/GenBank/DDBJ databases">
        <authorList>
            <person name="Kim M.K."/>
        </authorList>
    </citation>
    <scope>NUCLEOTIDE SEQUENCE</scope>
    <source>
        <strain evidence="2">BT702</strain>
    </source>
</reference>
<dbReference type="InterPro" id="IPR010031">
    <property type="entry name" value="FAD_lactone_oxidase-like"/>
</dbReference>
<dbReference type="InterPro" id="IPR006094">
    <property type="entry name" value="Oxid_FAD_bind_N"/>
</dbReference>
<feature type="domain" description="FAD linked oxidase N-terminal" evidence="1">
    <location>
        <begin position="50"/>
        <end position="181"/>
    </location>
</feature>
<dbReference type="GO" id="GO:0050660">
    <property type="term" value="F:flavin adenine dinucleotide binding"/>
    <property type="evidence" value="ECO:0007669"/>
    <property type="project" value="InterPro"/>
</dbReference>
<protein>
    <submittedName>
        <fullName evidence="2">FAD-binding protein</fullName>
    </submittedName>
</protein>
<feature type="non-terminal residue" evidence="2">
    <location>
        <position position="554"/>
    </location>
</feature>
<dbReference type="Pfam" id="PF01565">
    <property type="entry name" value="FAD_binding_4"/>
    <property type="match status" value="1"/>
</dbReference>
<accession>A0A926Y006</accession>
<evidence type="ECO:0000313" key="2">
    <source>
        <dbReference type="EMBL" id="MBD2704079.1"/>
    </source>
</evidence>
<proteinExistence type="predicted"/>
<evidence type="ECO:0000313" key="3">
    <source>
        <dbReference type="Proteomes" id="UP000598820"/>
    </source>
</evidence>
<dbReference type="Proteomes" id="UP000598820">
    <property type="component" value="Unassembled WGS sequence"/>
</dbReference>
<comment type="caution">
    <text evidence="2">The sequence shown here is derived from an EMBL/GenBank/DDBJ whole genome shotgun (WGS) entry which is preliminary data.</text>
</comment>
<dbReference type="GO" id="GO:0016899">
    <property type="term" value="F:oxidoreductase activity, acting on the CH-OH group of donors, oxygen as acceptor"/>
    <property type="evidence" value="ECO:0007669"/>
    <property type="project" value="InterPro"/>
</dbReference>
<evidence type="ECO:0000259" key="1">
    <source>
        <dbReference type="Pfam" id="PF01565"/>
    </source>
</evidence>
<dbReference type="Gene3D" id="3.30.465.10">
    <property type="match status" value="1"/>
</dbReference>
<organism evidence="2 3">
    <name type="scientific">Spirosoma profusum</name>
    <dbReference type="NCBI Taxonomy" id="2771354"/>
    <lineage>
        <taxon>Bacteria</taxon>
        <taxon>Pseudomonadati</taxon>
        <taxon>Bacteroidota</taxon>
        <taxon>Cytophagia</taxon>
        <taxon>Cytophagales</taxon>
        <taxon>Cytophagaceae</taxon>
        <taxon>Spirosoma</taxon>
    </lineage>
</organism>
<dbReference type="EMBL" id="JACWZY010000028">
    <property type="protein sequence ID" value="MBD2704079.1"/>
    <property type="molecule type" value="Genomic_DNA"/>
</dbReference>
<dbReference type="AlphaFoldDB" id="A0A926Y006"/>
<dbReference type="SUPFAM" id="SSF56176">
    <property type="entry name" value="FAD-binding/transporter-associated domain-like"/>
    <property type="match status" value="1"/>
</dbReference>